<proteinExistence type="predicted"/>
<dbReference type="AlphaFoldDB" id="Q1N3K0"/>
<name>Q1N3K0_9GAMM</name>
<evidence type="ECO:0000259" key="3">
    <source>
        <dbReference type="Pfam" id="PF13719"/>
    </source>
</evidence>
<keyword evidence="2" id="KW-1133">Transmembrane helix</keyword>
<dbReference type="HOGENOM" id="CLU_036053_2_0_6"/>
<dbReference type="OrthoDB" id="5294582at2"/>
<dbReference type="Proteomes" id="UP000004263">
    <property type="component" value="Unassembled WGS sequence"/>
</dbReference>
<accession>Q1N3K0</accession>
<feature type="domain" description="Zinc finger/thioredoxin putative" evidence="3">
    <location>
        <begin position="7"/>
        <end position="42"/>
    </location>
</feature>
<keyword evidence="2" id="KW-0472">Membrane</keyword>
<dbReference type="NCBIfam" id="TIGR02098">
    <property type="entry name" value="MJ0042_CXXC"/>
    <property type="match status" value="1"/>
</dbReference>
<evidence type="ECO:0000313" key="5">
    <source>
        <dbReference type="Proteomes" id="UP000004263"/>
    </source>
</evidence>
<feature type="compositionally biased region" description="Basic and acidic residues" evidence="1">
    <location>
        <begin position="46"/>
        <end position="63"/>
    </location>
</feature>
<dbReference type="Pfam" id="PF13719">
    <property type="entry name" value="Zn_ribbon_5"/>
    <property type="match status" value="1"/>
</dbReference>
<protein>
    <submittedName>
        <fullName evidence="4">MJ0042 family finger-like domain protein</fullName>
    </submittedName>
</protein>
<feature type="transmembrane region" description="Helical" evidence="2">
    <location>
        <begin position="218"/>
        <end position="241"/>
    </location>
</feature>
<feature type="compositionally biased region" description="Basic and acidic residues" evidence="1">
    <location>
        <begin position="138"/>
        <end position="150"/>
    </location>
</feature>
<dbReference type="EMBL" id="AAQH01000004">
    <property type="protein sequence ID" value="EAT12874.1"/>
    <property type="molecule type" value="Genomic_DNA"/>
</dbReference>
<feature type="compositionally biased region" description="Polar residues" evidence="1">
    <location>
        <begin position="73"/>
        <end position="85"/>
    </location>
</feature>
<evidence type="ECO:0000256" key="1">
    <source>
        <dbReference type="SAM" id="MobiDB-lite"/>
    </source>
</evidence>
<sequence>MTNQAHITKCPKCDTTFRVTDAQLKVAKGAVRCGACLQVFRASDHFQEEKPSDTPVSKDDRTQDMFAEESENHPSASENKSSNHLLDSDDDIVFADDPDEDLIDDGDVLIQDEEKGLEISEDFLSLNPEEIEDPFFSDSDKLKESVKDDSDTSNDESWAEALLDDSDSDANDFAMPVSQTPKQLKQNAPDPVAKQNFAYIDNDPIDLSLPQKTSKARLIALFSGCIVLTLVLIGQVFFFNFDSWSRQAEYRPLYQQSCQVLGCELPSTYDLKKIRTTTSPQVSSHSDYQNALVVDILFMNHADYPQAFPKVELSFTDKNGKVMAQRLFLPSEYLAGEAAGLDRMPSNTPVHIALDIQDPGPQASSYRVRFVAP</sequence>
<dbReference type="InterPro" id="IPR021834">
    <property type="entry name" value="DUF3426"/>
</dbReference>
<feature type="region of interest" description="Disordered" evidence="1">
    <location>
        <begin position="46"/>
        <end position="104"/>
    </location>
</feature>
<organism evidence="4 5">
    <name type="scientific">Bermanella marisrubri</name>
    <dbReference type="NCBI Taxonomy" id="207949"/>
    <lineage>
        <taxon>Bacteria</taxon>
        <taxon>Pseudomonadati</taxon>
        <taxon>Pseudomonadota</taxon>
        <taxon>Gammaproteobacteria</taxon>
        <taxon>Oceanospirillales</taxon>
        <taxon>Oceanospirillaceae</taxon>
        <taxon>Bermanella</taxon>
    </lineage>
</organism>
<gene>
    <name evidence="4" type="ORF">RED65_12414</name>
</gene>
<evidence type="ECO:0000256" key="2">
    <source>
        <dbReference type="SAM" id="Phobius"/>
    </source>
</evidence>
<reference evidence="4 5" key="1">
    <citation type="submission" date="2006-03" db="EMBL/GenBank/DDBJ databases">
        <authorList>
            <person name="Pinhassi J."/>
            <person name="Pedros-Alio C."/>
            <person name="Ferriera S."/>
            <person name="Johnson J."/>
            <person name="Kravitz S."/>
            <person name="Halpern A."/>
            <person name="Remington K."/>
            <person name="Beeson K."/>
            <person name="Tran B."/>
            <person name="Rogers Y.-H."/>
            <person name="Friedman R."/>
            <person name="Venter J.C."/>
        </authorList>
    </citation>
    <scope>NUCLEOTIDE SEQUENCE [LARGE SCALE GENOMIC DNA]</scope>
    <source>
        <strain evidence="4 5">RED65</strain>
    </source>
</reference>
<dbReference type="InterPro" id="IPR011723">
    <property type="entry name" value="Znf/thioredoxin_put"/>
</dbReference>
<comment type="caution">
    <text evidence="4">The sequence shown here is derived from an EMBL/GenBank/DDBJ whole genome shotgun (WGS) entry which is preliminary data.</text>
</comment>
<feature type="compositionally biased region" description="Acidic residues" evidence="1">
    <location>
        <begin position="88"/>
        <end position="104"/>
    </location>
</feature>
<dbReference type="Pfam" id="PF11906">
    <property type="entry name" value="DUF3426"/>
    <property type="match status" value="1"/>
</dbReference>
<dbReference type="RefSeq" id="WP_007018764.1">
    <property type="nucleotide sequence ID" value="NZ_CH724118.1"/>
</dbReference>
<feature type="region of interest" description="Disordered" evidence="1">
    <location>
        <begin position="132"/>
        <end position="157"/>
    </location>
</feature>
<keyword evidence="2" id="KW-0812">Transmembrane</keyword>
<evidence type="ECO:0000313" key="4">
    <source>
        <dbReference type="EMBL" id="EAT12874.1"/>
    </source>
</evidence>
<keyword evidence="5" id="KW-1185">Reference proteome</keyword>
<dbReference type="STRING" id="207949.RED65_12414"/>